<evidence type="ECO:0000256" key="1">
    <source>
        <dbReference type="SAM" id="MobiDB-lite"/>
    </source>
</evidence>
<dbReference type="AlphaFoldDB" id="A0AAD1XEB8"/>
<dbReference type="GO" id="GO:0003723">
    <property type="term" value="F:RNA binding"/>
    <property type="evidence" value="ECO:0007669"/>
    <property type="project" value="TreeGrafter"/>
</dbReference>
<name>A0AAD1XEB8_EUPCR</name>
<keyword evidence="4" id="KW-1185">Reference proteome</keyword>
<dbReference type="PANTHER" id="PTHR11864:SF0">
    <property type="entry name" value="PRP40 PRE-MRNA PROCESSING FACTOR 40 HOMOLOG A (YEAST)"/>
    <property type="match status" value="1"/>
</dbReference>
<dbReference type="InterPro" id="IPR036517">
    <property type="entry name" value="FF_domain_sf"/>
</dbReference>
<dbReference type="PROSITE" id="PS51676">
    <property type="entry name" value="FF"/>
    <property type="match status" value="2"/>
</dbReference>
<protein>
    <recommendedName>
        <fullName evidence="2">FF domain-containing protein</fullName>
    </recommendedName>
</protein>
<dbReference type="GO" id="GO:0005685">
    <property type="term" value="C:U1 snRNP"/>
    <property type="evidence" value="ECO:0007669"/>
    <property type="project" value="TreeGrafter"/>
</dbReference>
<proteinExistence type="predicted"/>
<dbReference type="Pfam" id="PF01846">
    <property type="entry name" value="FF"/>
    <property type="match status" value="2"/>
</dbReference>
<evidence type="ECO:0000313" key="4">
    <source>
        <dbReference type="Proteomes" id="UP001295684"/>
    </source>
</evidence>
<feature type="compositionally biased region" description="Basic and acidic residues" evidence="1">
    <location>
        <begin position="392"/>
        <end position="401"/>
    </location>
</feature>
<feature type="domain" description="FF" evidence="2">
    <location>
        <begin position="106"/>
        <end position="160"/>
    </location>
</feature>
<evidence type="ECO:0000313" key="3">
    <source>
        <dbReference type="EMBL" id="CAI2368037.1"/>
    </source>
</evidence>
<organism evidence="3 4">
    <name type="scientific">Euplotes crassus</name>
    <dbReference type="NCBI Taxonomy" id="5936"/>
    <lineage>
        <taxon>Eukaryota</taxon>
        <taxon>Sar</taxon>
        <taxon>Alveolata</taxon>
        <taxon>Ciliophora</taxon>
        <taxon>Intramacronucleata</taxon>
        <taxon>Spirotrichea</taxon>
        <taxon>Hypotrichia</taxon>
        <taxon>Euplotida</taxon>
        <taxon>Euplotidae</taxon>
        <taxon>Moneuplotes</taxon>
    </lineage>
</organism>
<dbReference type="GO" id="GO:0045292">
    <property type="term" value="P:mRNA cis splicing, via spliceosome"/>
    <property type="evidence" value="ECO:0007669"/>
    <property type="project" value="InterPro"/>
</dbReference>
<comment type="caution">
    <text evidence="3">The sequence shown here is derived from an EMBL/GenBank/DDBJ whole genome shotgun (WGS) entry which is preliminary data.</text>
</comment>
<accession>A0AAD1XEB8</accession>
<sequence length="408" mass="49952">MYGQNLPEQYHRELEITRDYYMTHEEKPDEKIDYDKMTENQKFDLFKSELRRFGITNTWKWKDTDRVIKDSAHYSVLPTIKQKKQAFHEYVRDFIDKMNENKRENRKKQIEEFYEMLDSIHDIKATSKFYDILKYIQSDRRYIQLDEKDREETFQKYMDELEEKELKRKADHAKGKVESLKKLFASHEIPTTMKFAEAEEKFKENALFSAVDKLIQIQAFSDYITDRIEEEERIYDMKKLRESRKNREAFRELMDELVKDKKIKHNTQWKDIALLIKDDKRYHNVLLQSGSKPSDIFYDYIDIEKEKFNEHKTKFKNLLKTKSVRLGADISQEDFHKNLSEHTEYLEFPEDIRNLLYDYYINKVKPKSQRSKDSSKKRSKKHKRRHRRSRSRDRDRKRQEVEDGEYVS</sequence>
<dbReference type="EMBL" id="CAMPGE010009164">
    <property type="protein sequence ID" value="CAI2368037.1"/>
    <property type="molecule type" value="Genomic_DNA"/>
</dbReference>
<feature type="domain" description="FF" evidence="2">
    <location>
        <begin position="241"/>
        <end position="303"/>
    </location>
</feature>
<dbReference type="Gene3D" id="1.10.10.440">
    <property type="entry name" value="FF domain"/>
    <property type="match status" value="3"/>
</dbReference>
<evidence type="ECO:0000259" key="2">
    <source>
        <dbReference type="PROSITE" id="PS51676"/>
    </source>
</evidence>
<feature type="compositionally biased region" description="Basic residues" evidence="1">
    <location>
        <begin position="377"/>
        <end position="391"/>
    </location>
</feature>
<reference evidence="3" key="1">
    <citation type="submission" date="2023-07" db="EMBL/GenBank/DDBJ databases">
        <authorList>
            <consortium name="AG Swart"/>
            <person name="Singh M."/>
            <person name="Singh A."/>
            <person name="Seah K."/>
            <person name="Emmerich C."/>
        </authorList>
    </citation>
    <scope>NUCLEOTIDE SEQUENCE</scope>
    <source>
        <strain evidence="3">DP1</strain>
    </source>
</reference>
<dbReference type="PANTHER" id="PTHR11864">
    <property type="entry name" value="PRE-MRNA-PROCESSING PROTEIN PRP40"/>
    <property type="match status" value="1"/>
</dbReference>
<dbReference type="Proteomes" id="UP001295684">
    <property type="component" value="Unassembled WGS sequence"/>
</dbReference>
<dbReference type="InterPro" id="IPR039726">
    <property type="entry name" value="Prp40-like"/>
</dbReference>
<feature type="region of interest" description="Disordered" evidence="1">
    <location>
        <begin position="366"/>
        <end position="408"/>
    </location>
</feature>
<dbReference type="InterPro" id="IPR002713">
    <property type="entry name" value="FF_domain"/>
</dbReference>
<dbReference type="SMART" id="SM00441">
    <property type="entry name" value="FF"/>
    <property type="match status" value="4"/>
</dbReference>
<gene>
    <name evidence="3" type="ORF">ECRASSUSDP1_LOCUS9326</name>
</gene>
<dbReference type="GO" id="GO:0071004">
    <property type="term" value="C:U2-type prespliceosome"/>
    <property type="evidence" value="ECO:0007669"/>
    <property type="project" value="TreeGrafter"/>
</dbReference>
<dbReference type="SUPFAM" id="SSF81698">
    <property type="entry name" value="FF domain"/>
    <property type="match status" value="4"/>
</dbReference>